<dbReference type="RefSeq" id="WP_055535614.1">
    <property type="nucleotide sequence ID" value="NZ_CP023695.1"/>
</dbReference>
<dbReference type="EMBL" id="CP023695">
    <property type="protein sequence ID" value="QEV17999.1"/>
    <property type="molecule type" value="Genomic_DNA"/>
</dbReference>
<organism evidence="1 2">
    <name type="scientific">Streptomyces alboniger</name>
    <dbReference type="NCBI Taxonomy" id="132473"/>
    <lineage>
        <taxon>Bacteria</taxon>
        <taxon>Bacillati</taxon>
        <taxon>Actinomycetota</taxon>
        <taxon>Actinomycetes</taxon>
        <taxon>Kitasatosporales</taxon>
        <taxon>Streptomycetaceae</taxon>
        <taxon>Streptomyces</taxon>
        <taxon>Streptomyces aurantiacus group</taxon>
    </lineage>
</organism>
<proteinExistence type="predicted"/>
<evidence type="ECO:0000313" key="2">
    <source>
        <dbReference type="Proteomes" id="UP000326553"/>
    </source>
</evidence>
<sequence>MSESQSSQEPESPQALTAVTLVFTREISEAEAQEMQAQHDALRAVVQPQLPDDHDHDHAAEV</sequence>
<dbReference type="AlphaFoldDB" id="A0A5J6HCS5"/>
<reference evidence="1 2" key="1">
    <citation type="submission" date="2017-09" db="EMBL/GenBank/DDBJ databases">
        <authorList>
            <person name="Lee N."/>
            <person name="Cho B.-K."/>
        </authorList>
    </citation>
    <scope>NUCLEOTIDE SEQUENCE [LARGE SCALE GENOMIC DNA]</scope>
    <source>
        <strain evidence="1 2">ATCC 12461</strain>
    </source>
</reference>
<accession>A0A5J6HCS5</accession>
<protein>
    <submittedName>
        <fullName evidence="1">Uncharacterized protein</fullName>
    </submittedName>
</protein>
<dbReference type="Proteomes" id="UP000326553">
    <property type="component" value="Chromosome"/>
</dbReference>
<keyword evidence="2" id="KW-1185">Reference proteome</keyword>
<dbReference type="KEGG" id="salw:CP975_11225"/>
<name>A0A5J6HCS5_STRAD</name>
<gene>
    <name evidence="1" type="ORF">CP975_11225</name>
</gene>
<evidence type="ECO:0000313" key="1">
    <source>
        <dbReference type="EMBL" id="QEV17999.1"/>
    </source>
</evidence>